<evidence type="ECO:0000313" key="3">
    <source>
        <dbReference type="EMBL" id="CAI9160457.1"/>
    </source>
</evidence>
<keyword evidence="2" id="KW-1133">Transmembrane helix</keyword>
<protein>
    <submittedName>
        <fullName evidence="3">Uncharacterized protein</fullName>
    </submittedName>
</protein>
<feature type="transmembrane region" description="Helical" evidence="2">
    <location>
        <begin position="33"/>
        <end position="52"/>
    </location>
</feature>
<gene>
    <name evidence="3" type="ORF">MRATA1EN1_LOCUS9419</name>
</gene>
<name>A0ABN8YFW1_RANTA</name>
<feature type="region of interest" description="Disordered" evidence="1">
    <location>
        <begin position="63"/>
        <end position="114"/>
    </location>
</feature>
<keyword evidence="4" id="KW-1185">Reference proteome</keyword>
<reference evidence="3" key="1">
    <citation type="submission" date="2023-04" db="EMBL/GenBank/DDBJ databases">
        <authorList>
            <consortium name="ELIXIR-Norway"/>
        </authorList>
    </citation>
    <scope>NUCLEOTIDE SEQUENCE [LARGE SCALE GENOMIC DNA]</scope>
</reference>
<keyword evidence="2" id="KW-0812">Transmembrane</keyword>
<evidence type="ECO:0000256" key="1">
    <source>
        <dbReference type="SAM" id="MobiDB-lite"/>
    </source>
</evidence>
<keyword evidence="2" id="KW-0472">Membrane</keyword>
<dbReference type="EMBL" id="OX459938">
    <property type="protein sequence ID" value="CAI9160457.1"/>
    <property type="molecule type" value="Genomic_DNA"/>
</dbReference>
<feature type="compositionally biased region" description="Gly residues" evidence="1">
    <location>
        <begin position="82"/>
        <end position="109"/>
    </location>
</feature>
<dbReference type="Proteomes" id="UP001176941">
    <property type="component" value="Chromosome 2"/>
</dbReference>
<evidence type="ECO:0000313" key="4">
    <source>
        <dbReference type="Proteomes" id="UP001176941"/>
    </source>
</evidence>
<proteinExistence type="predicted"/>
<organism evidence="3 4">
    <name type="scientific">Rangifer tarandus platyrhynchus</name>
    <name type="common">Svalbard reindeer</name>
    <dbReference type="NCBI Taxonomy" id="3082113"/>
    <lineage>
        <taxon>Eukaryota</taxon>
        <taxon>Metazoa</taxon>
        <taxon>Chordata</taxon>
        <taxon>Craniata</taxon>
        <taxon>Vertebrata</taxon>
        <taxon>Euteleostomi</taxon>
        <taxon>Mammalia</taxon>
        <taxon>Eutheria</taxon>
        <taxon>Laurasiatheria</taxon>
        <taxon>Artiodactyla</taxon>
        <taxon>Ruminantia</taxon>
        <taxon>Pecora</taxon>
        <taxon>Cervidae</taxon>
        <taxon>Odocoileinae</taxon>
        <taxon>Rangifer</taxon>
    </lineage>
</organism>
<accession>A0ABN8YFW1</accession>
<feature type="region of interest" description="Disordered" evidence="1">
    <location>
        <begin position="133"/>
        <end position="153"/>
    </location>
</feature>
<sequence>MRIALGCSRSAPRRLAGLQDLGDERARCSFPPLFWLSLLLPSFSFTFLLPGLPYRGRRLLPPRCLSGSPRDTRRQRREQVGEGPGAIAGFSLGRGGGGGSNGGAGGGRGSSKRATTELVGDLALDLIGSPEFWAFSGSGNDPDRSYEACRAQR</sequence>
<evidence type="ECO:0000256" key="2">
    <source>
        <dbReference type="SAM" id="Phobius"/>
    </source>
</evidence>